<name>C9Z937_STRSW</name>
<dbReference type="EMBL" id="FN554889">
    <property type="protein sequence ID" value="CBG73126.1"/>
    <property type="molecule type" value="Genomic_DNA"/>
</dbReference>
<reference evidence="1 2" key="1">
    <citation type="journal article" date="2010" name="Mol. Plant Microbe Interact.">
        <title>Streptomyces scabies 87-22 contains a coronafacic acid-like biosynthetic cluster that contributes to plant-microbe interactions.</title>
        <authorList>
            <person name="Bignell D.R."/>
            <person name="Seipke R.F."/>
            <person name="Huguet-Tapia J.C."/>
            <person name="Chambers A.H."/>
            <person name="Parry R.J."/>
            <person name="Loria R."/>
        </authorList>
    </citation>
    <scope>NUCLEOTIDE SEQUENCE [LARGE SCALE GENOMIC DNA]</scope>
    <source>
        <strain evidence="1 2">87.22</strain>
    </source>
</reference>
<sequence length="50" mass="5221">MIMGETKIMITITLGHDHLGGYPKINDLAGPPGRAIPVCTDPRPGATPVP</sequence>
<keyword evidence="2" id="KW-1185">Reference proteome</keyword>
<evidence type="ECO:0000313" key="1">
    <source>
        <dbReference type="EMBL" id="CBG73126.1"/>
    </source>
</evidence>
<organism evidence="1 2">
    <name type="scientific">Streptomyces scabiei (strain 87.22)</name>
    <dbReference type="NCBI Taxonomy" id="680198"/>
    <lineage>
        <taxon>Bacteria</taxon>
        <taxon>Bacillati</taxon>
        <taxon>Actinomycetota</taxon>
        <taxon>Actinomycetes</taxon>
        <taxon>Kitasatosporales</taxon>
        <taxon>Streptomycetaceae</taxon>
        <taxon>Streptomyces</taxon>
    </lineage>
</organism>
<dbReference type="Proteomes" id="UP000001444">
    <property type="component" value="Chromosome"/>
</dbReference>
<accession>C9Z937</accession>
<dbReference type="AlphaFoldDB" id="C9Z937"/>
<dbReference type="HOGENOM" id="CLU_3123423_0_0_11"/>
<dbReference type="KEGG" id="scb:SCAB_61052"/>
<protein>
    <submittedName>
        <fullName evidence="1">Uncharacterized protein</fullName>
    </submittedName>
</protein>
<dbReference type="STRING" id="680198.SCAB_61052"/>
<proteinExistence type="predicted"/>
<gene>
    <name evidence="1" type="ordered locus">SCAB_61052</name>
</gene>
<evidence type="ECO:0000313" key="2">
    <source>
        <dbReference type="Proteomes" id="UP000001444"/>
    </source>
</evidence>